<name>A0AA38BP59_TAXCH</name>
<keyword evidence="2" id="KW-1185">Reference proteome</keyword>
<protein>
    <submittedName>
        <fullName evidence="1">Uncharacterized protein</fullName>
    </submittedName>
</protein>
<organism evidence="1 2">
    <name type="scientific">Taxus chinensis</name>
    <name type="common">Chinese yew</name>
    <name type="synonym">Taxus wallichiana var. chinensis</name>
    <dbReference type="NCBI Taxonomy" id="29808"/>
    <lineage>
        <taxon>Eukaryota</taxon>
        <taxon>Viridiplantae</taxon>
        <taxon>Streptophyta</taxon>
        <taxon>Embryophyta</taxon>
        <taxon>Tracheophyta</taxon>
        <taxon>Spermatophyta</taxon>
        <taxon>Pinopsida</taxon>
        <taxon>Pinidae</taxon>
        <taxon>Conifers II</taxon>
        <taxon>Cupressales</taxon>
        <taxon>Taxaceae</taxon>
        <taxon>Taxus</taxon>
    </lineage>
</organism>
<evidence type="ECO:0000313" key="2">
    <source>
        <dbReference type="Proteomes" id="UP000824469"/>
    </source>
</evidence>
<evidence type="ECO:0000313" key="1">
    <source>
        <dbReference type="EMBL" id="KAH9288270.1"/>
    </source>
</evidence>
<proteinExistence type="predicted"/>
<accession>A0AA38BP59</accession>
<dbReference type="AlphaFoldDB" id="A0AA38BP59"/>
<dbReference type="Proteomes" id="UP000824469">
    <property type="component" value="Unassembled WGS sequence"/>
</dbReference>
<feature type="non-terminal residue" evidence="1">
    <location>
        <position position="53"/>
    </location>
</feature>
<sequence length="53" mass="6093">NNVVLGMQWLHLLGRVTQDVETMELSFDHNGKQVTLRALKYTLPHQMVAKSMI</sequence>
<comment type="caution">
    <text evidence="1">The sequence shown here is derived from an EMBL/GenBank/DDBJ whole genome shotgun (WGS) entry which is preliminary data.</text>
</comment>
<dbReference type="EMBL" id="JAHRHJ020003813">
    <property type="protein sequence ID" value="KAH9288270.1"/>
    <property type="molecule type" value="Genomic_DNA"/>
</dbReference>
<feature type="non-terminal residue" evidence="1">
    <location>
        <position position="1"/>
    </location>
</feature>
<reference evidence="1 2" key="1">
    <citation type="journal article" date="2021" name="Nat. Plants">
        <title>The Taxus genome provides insights into paclitaxel biosynthesis.</title>
        <authorList>
            <person name="Xiong X."/>
            <person name="Gou J."/>
            <person name="Liao Q."/>
            <person name="Li Y."/>
            <person name="Zhou Q."/>
            <person name="Bi G."/>
            <person name="Li C."/>
            <person name="Du R."/>
            <person name="Wang X."/>
            <person name="Sun T."/>
            <person name="Guo L."/>
            <person name="Liang H."/>
            <person name="Lu P."/>
            <person name="Wu Y."/>
            <person name="Zhang Z."/>
            <person name="Ro D.K."/>
            <person name="Shang Y."/>
            <person name="Huang S."/>
            <person name="Yan J."/>
        </authorList>
    </citation>
    <scope>NUCLEOTIDE SEQUENCE [LARGE SCALE GENOMIC DNA]</scope>
    <source>
        <strain evidence="1">Ta-2019</strain>
    </source>
</reference>
<gene>
    <name evidence="1" type="ORF">KI387_032387</name>
</gene>